<proteinExistence type="predicted"/>
<comment type="caution">
    <text evidence="1">The sequence shown here is derived from an EMBL/GenBank/DDBJ whole genome shotgun (WGS) entry which is preliminary data.</text>
</comment>
<sequence length="340" mass="38564">MDSFTAGDITHKNGEVTHYYEGGSKDGIPLIFIHGWPDIAESWKHQLTHFAAGGKYRVIAPDMRGYGDSTAPRKKESYALEVLIPELVEFAEQLGIKKAVWIGHDWGCLINALSAHYPELFIAQANLCVPYRSVELGLDYLKSTINRDIYPESETEWGQWEYMRYYELHPEESVTAFDGHLDVITKILYVKGDPSKWGQPSPTSRVLRDGGWFGGHPEQLPDIPLEYTSLDESLYSSLLRSKKKHGFFGANAYYLNHKANAEYAKSEKNGGVLEFPFLFIDAKLDSVCSPSTAPKLAETQKQYVKNLTYKTIEAAHWVHLEKPKEVNETLENWLATLSRV</sequence>
<organism evidence="1 2">
    <name type="scientific">Alternaria gaisen</name>
    <dbReference type="NCBI Taxonomy" id="167740"/>
    <lineage>
        <taxon>Eukaryota</taxon>
        <taxon>Fungi</taxon>
        <taxon>Dikarya</taxon>
        <taxon>Ascomycota</taxon>
        <taxon>Pezizomycotina</taxon>
        <taxon>Dothideomycetes</taxon>
        <taxon>Pleosporomycetidae</taxon>
        <taxon>Pleosporales</taxon>
        <taxon>Pleosporineae</taxon>
        <taxon>Pleosporaceae</taxon>
        <taxon>Alternaria</taxon>
        <taxon>Alternaria sect. Alternaria</taxon>
    </lineage>
</organism>
<dbReference type="Proteomes" id="UP000293547">
    <property type="component" value="Unassembled WGS sequence"/>
</dbReference>
<evidence type="ECO:0000313" key="2">
    <source>
        <dbReference type="Proteomes" id="UP000293547"/>
    </source>
</evidence>
<name>A0ACB6FTS1_9PLEO</name>
<accession>A0ACB6FTS1</accession>
<keyword evidence="2" id="KW-1185">Reference proteome</keyword>
<protein>
    <submittedName>
        <fullName evidence="1">Uncharacterized protein</fullName>
    </submittedName>
</protein>
<dbReference type="EMBL" id="PDWZ02000003">
    <property type="protein sequence ID" value="KAB2107812.1"/>
    <property type="molecule type" value="Genomic_DNA"/>
</dbReference>
<gene>
    <name evidence="1" type="ORF">AG0111_0g3640</name>
</gene>
<reference evidence="1 2" key="1">
    <citation type="journal article" date="2019" name="bioRxiv">
        <title>Genomics, evolutionary history and diagnostics of the Alternaria alternata species group including apple and Asian pear pathotypes.</title>
        <authorList>
            <person name="Armitage A.D."/>
            <person name="Cockerton H.M."/>
            <person name="Sreenivasaprasad S."/>
            <person name="Woodhall J.W."/>
            <person name="Lane C.R."/>
            <person name="Harrison R.J."/>
            <person name="Clarkson J.P."/>
        </authorList>
    </citation>
    <scope>NUCLEOTIDE SEQUENCE [LARGE SCALE GENOMIC DNA]</scope>
    <source>
        <strain evidence="1 2">FERA 650</strain>
    </source>
</reference>
<evidence type="ECO:0000313" key="1">
    <source>
        <dbReference type="EMBL" id="KAB2107812.1"/>
    </source>
</evidence>